<sequence length="124" mass="14216">MKKILALLLIVASLASVSCTKRVEGILRENPDEITQQEALKLMDCFNKEFEKAQALYKEGDKAGLETYFKTPEWQLAERCHSKLLQVTPEIATNIRVAEMEFKFIEFVNGVIRMGIPLRELPEE</sequence>
<gene>
    <name evidence="2" type="ORF">E7747_07065</name>
</gene>
<dbReference type="Proteomes" id="UP000297149">
    <property type="component" value="Chromosome"/>
</dbReference>
<feature type="signal peptide" evidence="1">
    <location>
        <begin position="1"/>
        <end position="18"/>
    </location>
</feature>
<accession>A0A4P7W295</accession>
<dbReference type="RefSeq" id="WP_136415006.1">
    <property type="nucleotide sequence ID" value="NZ_CP039396.1"/>
</dbReference>
<protein>
    <recommendedName>
        <fullName evidence="4">Lipoprotein</fullName>
    </recommendedName>
</protein>
<proteinExistence type="predicted"/>
<evidence type="ECO:0000256" key="1">
    <source>
        <dbReference type="SAM" id="SignalP"/>
    </source>
</evidence>
<dbReference type="KEGG" id="ddb:E7747_07065"/>
<dbReference type="AlphaFoldDB" id="A0A4P7W295"/>
<reference evidence="3" key="1">
    <citation type="submission" date="2019-02" db="EMBL/GenBank/DDBJ databases">
        <title>Isolation and identification of novel species under the genus Muribaculum.</title>
        <authorList>
            <person name="Miyake S."/>
            <person name="Ding Y."/>
            <person name="Low A."/>
            <person name="Soh M."/>
            <person name="Seedorf H."/>
        </authorList>
    </citation>
    <scope>NUCLEOTIDE SEQUENCE [LARGE SCALE GENOMIC DNA]</scope>
    <source>
        <strain evidence="3">H5</strain>
    </source>
</reference>
<organism evidence="2 3">
    <name type="scientific">Duncaniella dubosii</name>
    <dbReference type="NCBI Taxonomy" id="2518971"/>
    <lineage>
        <taxon>Bacteria</taxon>
        <taxon>Pseudomonadati</taxon>
        <taxon>Bacteroidota</taxon>
        <taxon>Bacteroidia</taxon>
        <taxon>Bacteroidales</taxon>
        <taxon>Muribaculaceae</taxon>
        <taxon>Duncaniella</taxon>
    </lineage>
</organism>
<name>A0A4P7W295_9BACT</name>
<keyword evidence="1" id="KW-0732">Signal</keyword>
<evidence type="ECO:0000313" key="3">
    <source>
        <dbReference type="Proteomes" id="UP000297149"/>
    </source>
</evidence>
<evidence type="ECO:0008006" key="4">
    <source>
        <dbReference type="Google" id="ProtNLM"/>
    </source>
</evidence>
<dbReference type="EMBL" id="CP039396">
    <property type="protein sequence ID" value="QCD42056.1"/>
    <property type="molecule type" value="Genomic_DNA"/>
</dbReference>
<feature type="chain" id="PRO_5020679021" description="Lipoprotein" evidence="1">
    <location>
        <begin position="19"/>
        <end position="124"/>
    </location>
</feature>
<keyword evidence="3" id="KW-1185">Reference proteome</keyword>
<evidence type="ECO:0000313" key="2">
    <source>
        <dbReference type="EMBL" id="QCD42056.1"/>
    </source>
</evidence>
<dbReference type="PROSITE" id="PS51257">
    <property type="entry name" value="PROKAR_LIPOPROTEIN"/>
    <property type="match status" value="1"/>
</dbReference>